<comment type="caution">
    <text evidence="1">The sequence shown here is derived from an EMBL/GenBank/DDBJ whole genome shotgun (WGS) entry which is preliminary data.</text>
</comment>
<keyword evidence="4" id="KW-1185">Reference proteome</keyword>
<protein>
    <submittedName>
        <fullName evidence="1">Replication-relaxation family protein</fullName>
    </submittedName>
</protein>
<dbReference type="EMBL" id="JBIMSN010000004">
    <property type="protein sequence ID" value="MFH5227295.1"/>
    <property type="molecule type" value="Genomic_DNA"/>
</dbReference>
<dbReference type="InterPro" id="IPR025855">
    <property type="entry name" value="Replic_Relax"/>
</dbReference>
<evidence type="ECO:0000313" key="3">
    <source>
        <dbReference type="Proteomes" id="UP001609176"/>
    </source>
</evidence>
<dbReference type="EMBL" id="JBIMSP010000096">
    <property type="protein sequence ID" value="MFH5245762.1"/>
    <property type="molecule type" value="Genomic_DNA"/>
</dbReference>
<dbReference type="Proteomes" id="UP001609219">
    <property type="component" value="Unassembled WGS sequence"/>
</dbReference>
<evidence type="ECO:0000313" key="4">
    <source>
        <dbReference type="Proteomes" id="UP001609219"/>
    </source>
</evidence>
<dbReference type="RefSeq" id="WP_395126519.1">
    <property type="nucleotide sequence ID" value="NZ_JBIMSN010000004.1"/>
</dbReference>
<reference evidence="3 4" key="1">
    <citation type="submission" date="2024-10" db="EMBL/GenBank/DDBJ databases">
        <authorList>
            <person name="Riesco R."/>
        </authorList>
    </citation>
    <scope>NUCLEOTIDE SEQUENCE [LARGE SCALE GENOMIC DNA]</scope>
    <source>
        <strain evidence="2 3">NCIMB 15448</strain>
        <strain evidence="1 4">NCIMB 15450</strain>
    </source>
</reference>
<evidence type="ECO:0000313" key="1">
    <source>
        <dbReference type="EMBL" id="MFH5227295.1"/>
    </source>
</evidence>
<proteinExistence type="predicted"/>
<evidence type="ECO:0000313" key="2">
    <source>
        <dbReference type="EMBL" id="MFH5245762.1"/>
    </source>
</evidence>
<dbReference type="Proteomes" id="UP001609176">
    <property type="component" value="Unassembled WGS sequence"/>
</dbReference>
<accession>A0ABW7K1J3</accession>
<organism evidence="1 4">
    <name type="scientific">Antrihabitans spumae</name>
    <dbReference type="NCBI Taxonomy" id="3373370"/>
    <lineage>
        <taxon>Bacteria</taxon>
        <taxon>Bacillati</taxon>
        <taxon>Actinomycetota</taxon>
        <taxon>Actinomycetes</taxon>
        <taxon>Mycobacteriales</taxon>
        <taxon>Nocardiaceae</taxon>
        <taxon>Antrihabitans</taxon>
    </lineage>
</organism>
<gene>
    <name evidence="2" type="ORF">ACHIPV_28410</name>
    <name evidence="1" type="ORF">ACHIRB_01650</name>
</gene>
<name>A0ABW7K1J3_9NOCA</name>
<sequence>MAAHRFVTTAQMEAFHFTEHASQTSAARVCRRVLERLRRERLLSTLERRVGGIRAGSASYVWHVDVVGDRLLRDIEPRARRRRYEPSLHFLQHTLAVVDAHLILVRLSHRSKIDVVRVETEPACHRRYSGLGGGTITLKPDLFALTVTGEFEDSWFVEVDLGTESVPRLVAKCHEYEAYRRSGVEQDASGVFPVVVWTVETKRRREALLAAIVKDAGLRSDLFRVIAPNELSALVNGGAP</sequence>
<dbReference type="Pfam" id="PF13814">
    <property type="entry name" value="Replic_Relax"/>
    <property type="match status" value="1"/>
</dbReference>